<evidence type="ECO:0000313" key="1">
    <source>
        <dbReference type="EMBL" id="ABM13489.1"/>
    </source>
</evidence>
<name>A1T8I9_MYCVP</name>
<accession>A1T8I9</accession>
<gene>
    <name evidence="1" type="ordered locus">Mvan_2682</name>
</gene>
<dbReference type="AlphaFoldDB" id="A1T8I9"/>
<proteinExistence type="predicted"/>
<dbReference type="KEGG" id="mva:Mvan_2682"/>
<dbReference type="EMBL" id="CP000511">
    <property type="protein sequence ID" value="ABM13489.1"/>
    <property type="molecule type" value="Genomic_DNA"/>
</dbReference>
<dbReference type="eggNOG" id="COG2244">
    <property type="taxonomic scope" value="Bacteria"/>
</dbReference>
<organism evidence="1 2">
    <name type="scientific">Mycolicibacterium vanbaalenii (strain DSM 7251 / JCM 13017 / BCRC 16820 / KCTC 9966 / NRRL B-24157 / PYR-1)</name>
    <name type="common">Mycobacterium vanbaalenii</name>
    <dbReference type="NCBI Taxonomy" id="350058"/>
    <lineage>
        <taxon>Bacteria</taxon>
        <taxon>Bacillati</taxon>
        <taxon>Actinomycetota</taxon>
        <taxon>Actinomycetes</taxon>
        <taxon>Mycobacteriales</taxon>
        <taxon>Mycobacteriaceae</taxon>
        <taxon>Mycolicibacterium</taxon>
    </lineage>
</organism>
<protein>
    <recommendedName>
        <fullName evidence="3">Acyltransferase PapA5</fullName>
    </recommendedName>
</protein>
<dbReference type="HOGENOM" id="CLU_051821_0_0_11"/>
<dbReference type="STRING" id="350058.Mvan_2682"/>
<sequence>MPLSLRRRRLGTVRVAALDVQHSHRRSAVVLGPVEVPPLDTLRARFAAMSAVGPETRIGLRPATTSTCWHYAPDGPGQAVTASTMLVPGANPVALLAELRQLPDGGIRVLASDHYLAIDFSHGLGEIPLLDMLVAVLFGCADAADTGLWAPYRHSVSPLLAAAVRTVALGPQRLLPLWRQHRRNNTGPVEPTAVRGADIHPSPATRVARIPTHTVTELRRQRDSALPGVSMFALFTCALHEAFSGVGFDVDPTVTLPFDVRRYLPDGWDTLASFSAGLDFTVDRHAGPRGLHDAMTAAVGMGRPVANLAVSSVKARAAMRKDRRTEWTVSTQPQLRLLHSSIGTVPRAGWSFSDPEEARILVASDPVGPCGVTVTTATVTGALWMTAEFHDSVFDAERVAAALNSVPTRAQSFLRSTSPT</sequence>
<evidence type="ECO:0008006" key="3">
    <source>
        <dbReference type="Google" id="ProtNLM"/>
    </source>
</evidence>
<evidence type="ECO:0000313" key="2">
    <source>
        <dbReference type="Proteomes" id="UP000009159"/>
    </source>
</evidence>
<reference evidence="1" key="1">
    <citation type="submission" date="2006-12" db="EMBL/GenBank/DDBJ databases">
        <title>Complete sequence of Mycobacterium vanbaalenii PYR-1.</title>
        <authorList>
            <consortium name="US DOE Joint Genome Institute"/>
            <person name="Copeland A."/>
            <person name="Lucas S."/>
            <person name="Lapidus A."/>
            <person name="Barry K."/>
            <person name="Detter J.C."/>
            <person name="Glavina del Rio T."/>
            <person name="Hammon N."/>
            <person name="Israni S."/>
            <person name="Dalin E."/>
            <person name="Tice H."/>
            <person name="Pitluck S."/>
            <person name="Singan V."/>
            <person name="Schmutz J."/>
            <person name="Larimer F."/>
            <person name="Land M."/>
            <person name="Hauser L."/>
            <person name="Kyrpides N."/>
            <person name="Anderson I.J."/>
            <person name="Miller C."/>
            <person name="Richardson P."/>
        </authorList>
    </citation>
    <scope>NUCLEOTIDE SEQUENCE [LARGE SCALE GENOMIC DNA]</scope>
    <source>
        <strain evidence="1">PYR-1</strain>
    </source>
</reference>
<dbReference type="Proteomes" id="UP000009159">
    <property type="component" value="Chromosome"/>
</dbReference>
<keyword evidence="2" id="KW-1185">Reference proteome</keyword>